<accession>A0A1X0YBU5</accession>
<evidence type="ECO:0000313" key="1">
    <source>
        <dbReference type="EMBL" id="ORJ62596.1"/>
    </source>
</evidence>
<dbReference type="InterPro" id="IPR007969">
    <property type="entry name" value="DUF732"/>
</dbReference>
<dbReference type="RefSeq" id="WP_049918992.1">
    <property type="nucleotide sequence ID" value="NZ_AP022568.1"/>
</dbReference>
<organism evidence="1 2">
    <name type="scientific">Mycobacterium simiae</name>
    <name type="common">Mycobacterium habana</name>
    <dbReference type="NCBI Taxonomy" id="1784"/>
    <lineage>
        <taxon>Bacteria</taxon>
        <taxon>Bacillati</taxon>
        <taxon>Actinomycetota</taxon>
        <taxon>Actinomycetes</taxon>
        <taxon>Mycobacteriales</taxon>
        <taxon>Mycobacteriaceae</taxon>
        <taxon>Mycobacterium</taxon>
        <taxon>Mycobacterium simiae complex</taxon>
    </lineage>
</organism>
<evidence type="ECO:0000313" key="2">
    <source>
        <dbReference type="Proteomes" id="UP000193040"/>
    </source>
</evidence>
<dbReference type="Pfam" id="PF05305">
    <property type="entry name" value="DUF732"/>
    <property type="match status" value="1"/>
</dbReference>
<comment type="caution">
    <text evidence="1">The sequence shown here is derived from an EMBL/GenBank/DDBJ whole genome shotgun (WGS) entry which is preliminary data.</text>
</comment>
<protein>
    <submittedName>
        <fullName evidence="1">Uncharacterized protein</fullName>
    </submittedName>
</protein>
<dbReference type="AlphaFoldDB" id="A0A1X0YBU5"/>
<dbReference type="Proteomes" id="UP000193040">
    <property type="component" value="Unassembled WGS sequence"/>
</dbReference>
<dbReference type="EMBL" id="MZZM01000012">
    <property type="protein sequence ID" value="ORJ62596.1"/>
    <property type="molecule type" value="Genomic_DNA"/>
</dbReference>
<keyword evidence="2" id="KW-1185">Reference proteome</keyword>
<sequence>MKNTALRAGSIAAMVAGLLGAVVVHAGTPVAKADPSDDNYLHILQQRGLSWAQGQDQTMINVGHAVCADFAGGDTMEQTVGDVKKALGVSNNGAGSIVGAAVAAYCPENRSKL</sequence>
<name>A0A1X0YBU5_MYCSI</name>
<reference evidence="1 2" key="1">
    <citation type="submission" date="2017-03" db="EMBL/GenBank/DDBJ databases">
        <title>Genomic insights into Mycobacterium simiae human colonization.</title>
        <authorList>
            <person name="Steffani J.L."/>
            <person name="Brunck M.E."/>
            <person name="Cruz E."/>
            <person name="Montiel R."/>
            <person name="Barona F."/>
        </authorList>
    </citation>
    <scope>NUCLEOTIDE SEQUENCE [LARGE SCALE GENOMIC DNA]</scope>
    <source>
        <strain evidence="1 2">MsiGto</strain>
    </source>
</reference>
<gene>
    <name evidence="1" type="ORF">B5M45_06040</name>
</gene>
<proteinExistence type="predicted"/>